<dbReference type="Proteomes" id="UP000030645">
    <property type="component" value="Unassembled WGS sequence"/>
</dbReference>
<feature type="region of interest" description="Disordered" evidence="1">
    <location>
        <begin position="112"/>
        <end position="138"/>
    </location>
</feature>
<protein>
    <submittedName>
        <fullName evidence="2">Uncharacterized protein</fullName>
    </submittedName>
</protein>
<feature type="compositionally biased region" description="Basic and acidic residues" evidence="1">
    <location>
        <begin position="56"/>
        <end position="77"/>
    </location>
</feature>
<dbReference type="AlphaFoldDB" id="W9SEK4"/>
<dbReference type="EMBL" id="KE346040">
    <property type="protein sequence ID" value="EXC25046.1"/>
    <property type="molecule type" value="Genomic_DNA"/>
</dbReference>
<accession>W9SEK4</accession>
<proteinExistence type="predicted"/>
<organism evidence="2 3">
    <name type="scientific">Morus notabilis</name>
    <dbReference type="NCBI Taxonomy" id="981085"/>
    <lineage>
        <taxon>Eukaryota</taxon>
        <taxon>Viridiplantae</taxon>
        <taxon>Streptophyta</taxon>
        <taxon>Embryophyta</taxon>
        <taxon>Tracheophyta</taxon>
        <taxon>Spermatophyta</taxon>
        <taxon>Magnoliopsida</taxon>
        <taxon>eudicotyledons</taxon>
        <taxon>Gunneridae</taxon>
        <taxon>Pentapetalae</taxon>
        <taxon>rosids</taxon>
        <taxon>fabids</taxon>
        <taxon>Rosales</taxon>
        <taxon>Moraceae</taxon>
        <taxon>Moreae</taxon>
        <taxon>Morus</taxon>
    </lineage>
</organism>
<sequence>MEEEWHTGILLASLIIEKNSRRRERSRSHRHLRQGLVVSSSEEDWVCTTVGREKKWVSELGDEGKEPRADEDRRGSDEAGAGWRSRFIRRGRREWWGARSSLVTEKKTQIYMIGGGGSQTPSDLATAISRHREEKNIE</sequence>
<evidence type="ECO:0000313" key="2">
    <source>
        <dbReference type="EMBL" id="EXC25046.1"/>
    </source>
</evidence>
<name>W9SEK4_9ROSA</name>
<reference evidence="3" key="1">
    <citation type="submission" date="2013-01" db="EMBL/GenBank/DDBJ databases">
        <title>Draft Genome Sequence of a Mulberry Tree, Morus notabilis C.K. Schneid.</title>
        <authorList>
            <person name="He N."/>
            <person name="Zhao S."/>
        </authorList>
    </citation>
    <scope>NUCLEOTIDE SEQUENCE</scope>
</reference>
<feature type="region of interest" description="Disordered" evidence="1">
    <location>
        <begin position="56"/>
        <end position="80"/>
    </location>
</feature>
<evidence type="ECO:0000313" key="3">
    <source>
        <dbReference type="Proteomes" id="UP000030645"/>
    </source>
</evidence>
<keyword evidence="3" id="KW-1185">Reference proteome</keyword>
<gene>
    <name evidence="2" type="ORF">L484_021917</name>
</gene>
<evidence type="ECO:0000256" key="1">
    <source>
        <dbReference type="SAM" id="MobiDB-lite"/>
    </source>
</evidence>